<accession>A0ACC2V8M3</accession>
<dbReference type="Proteomes" id="UP001241377">
    <property type="component" value="Unassembled WGS sequence"/>
</dbReference>
<name>A0ACC2V8M3_9TREE</name>
<keyword evidence="2" id="KW-1185">Reference proteome</keyword>
<evidence type="ECO:0000313" key="1">
    <source>
        <dbReference type="EMBL" id="KAJ9095473.1"/>
    </source>
</evidence>
<sequence length="546" mass="61705">MTSAIFTLLYSDDYLPGALVLAIALKKLLAKSQTVTSPKLCVLIDKQAFTQNHLLLLSQFYDDLVDIDPISTKDIDTLNNDLGRPDLNKTYSKILLWSLTQYDKILYLDADTLPNINGSLTVVDLLDLDFPQNKILAAPDSGFPDIFNSGMFLLRPNVTDFGRLSQLASSSEGSVSFDGADQGLLNQYFNPNPDWVSDLLCSNRTNVNEAQGFTTSSWVKLPFLYNVTPSAQYEYLPAFKHFTDDNSPVNQSRGLSYAPGPEETKYAGVSETLSRYHSTAASYFNSGSLSAFGANAKTKLVHYIGPFKPWNSNWNDPSYGEWWSLWFGQFHDTIESVLGWTSEEPSKTIEKHPQPHKESHIEKESTFDPSTLCDPVNYKHIPDTVRPSADALWNPANAPPPAPEPDYKSTFDIGEFKSSWDEEPRQAQQETQEAVADTQKGEPTIEPGYGYHPSQQPERVFESSQDFVLSHPLYNKQLVEDIQVDKEQDGEVTVAQVEERFQEIGLVENEVEMDPEINEEDEFNHGAPQLFPWERNQRRPERVFDW</sequence>
<organism evidence="1 2">
    <name type="scientific">Naganishia cerealis</name>
    <dbReference type="NCBI Taxonomy" id="610337"/>
    <lineage>
        <taxon>Eukaryota</taxon>
        <taxon>Fungi</taxon>
        <taxon>Dikarya</taxon>
        <taxon>Basidiomycota</taxon>
        <taxon>Agaricomycotina</taxon>
        <taxon>Tremellomycetes</taxon>
        <taxon>Filobasidiales</taxon>
        <taxon>Filobasidiaceae</taxon>
        <taxon>Naganishia</taxon>
    </lineage>
</organism>
<protein>
    <submittedName>
        <fullName evidence="1">Uncharacterized protein</fullName>
    </submittedName>
</protein>
<gene>
    <name evidence="1" type="ORF">QFC19_007583</name>
</gene>
<evidence type="ECO:0000313" key="2">
    <source>
        <dbReference type="Proteomes" id="UP001241377"/>
    </source>
</evidence>
<reference evidence="1" key="1">
    <citation type="submission" date="2023-04" db="EMBL/GenBank/DDBJ databases">
        <title>Draft Genome sequencing of Naganishia species isolated from polar environments using Oxford Nanopore Technology.</title>
        <authorList>
            <person name="Leo P."/>
            <person name="Venkateswaran K."/>
        </authorList>
    </citation>
    <scope>NUCLEOTIDE SEQUENCE</scope>
    <source>
        <strain evidence="1">MNA-CCFEE 5261</strain>
    </source>
</reference>
<comment type="caution">
    <text evidence="1">The sequence shown here is derived from an EMBL/GenBank/DDBJ whole genome shotgun (WGS) entry which is preliminary data.</text>
</comment>
<proteinExistence type="predicted"/>
<dbReference type="EMBL" id="JASBWR010000101">
    <property type="protein sequence ID" value="KAJ9095473.1"/>
    <property type="molecule type" value="Genomic_DNA"/>
</dbReference>